<dbReference type="PANTHER" id="PTHR15350:SF5">
    <property type="entry name" value="COP9 SIGNALOSOME COMPLEX SUBUNIT 7"/>
    <property type="match status" value="1"/>
</dbReference>
<dbReference type="InterPro" id="IPR000717">
    <property type="entry name" value="PCI_dom"/>
</dbReference>
<comment type="similarity">
    <text evidence="1">Belongs to the CSN7/EIF3M family. CSN7 subfamily.</text>
</comment>
<keyword evidence="2" id="KW-0736">Signalosome</keyword>
<dbReference type="Pfam" id="PF01399">
    <property type="entry name" value="PCI"/>
    <property type="match status" value="1"/>
</dbReference>
<dbReference type="PANTHER" id="PTHR15350">
    <property type="entry name" value="COP9 SIGNALOSOME COMPLEX SUBUNIT 7/DENDRITIC CELL PROTEIN GA17"/>
    <property type="match status" value="1"/>
</dbReference>
<gene>
    <name evidence="5" type="ORF">K7432_010705</name>
</gene>
<evidence type="ECO:0000256" key="1">
    <source>
        <dbReference type="ARBA" id="ARBA00008482"/>
    </source>
</evidence>
<feature type="compositionally biased region" description="Polar residues" evidence="3">
    <location>
        <begin position="222"/>
        <end position="232"/>
    </location>
</feature>
<feature type="domain" description="PCI" evidence="4">
    <location>
        <begin position="1"/>
        <end position="162"/>
    </location>
</feature>
<reference evidence="5 6" key="1">
    <citation type="submission" date="2023-04" db="EMBL/GenBank/DDBJ databases">
        <title>Genome of Basidiobolus ranarum AG-B5.</title>
        <authorList>
            <person name="Stajich J.E."/>
            <person name="Carter-House D."/>
            <person name="Gryganskyi A."/>
        </authorList>
    </citation>
    <scope>NUCLEOTIDE SEQUENCE [LARGE SCALE GENOMIC DNA]</scope>
    <source>
        <strain evidence="5 6">AG-B5</strain>
    </source>
</reference>
<name>A0ABR2VV19_9FUNG</name>
<organism evidence="5 6">
    <name type="scientific">Basidiobolus ranarum</name>
    <dbReference type="NCBI Taxonomy" id="34480"/>
    <lineage>
        <taxon>Eukaryota</taxon>
        <taxon>Fungi</taxon>
        <taxon>Fungi incertae sedis</taxon>
        <taxon>Zoopagomycota</taxon>
        <taxon>Entomophthoromycotina</taxon>
        <taxon>Basidiobolomycetes</taxon>
        <taxon>Basidiobolales</taxon>
        <taxon>Basidiobolaceae</taxon>
        <taxon>Basidiobolus</taxon>
    </lineage>
</organism>
<accession>A0ABR2VV19</accession>
<comment type="caution">
    <text evidence="5">The sequence shown here is derived from an EMBL/GenBank/DDBJ whole genome shotgun (WGS) entry which is preliminary data.</text>
</comment>
<keyword evidence="6" id="KW-1185">Reference proteome</keyword>
<dbReference type="PROSITE" id="PS50250">
    <property type="entry name" value="PCI"/>
    <property type="match status" value="1"/>
</dbReference>
<dbReference type="EMBL" id="JASJQH010007633">
    <property type="protein sequence ID" value="KAK9703474.1"/>
    <property type="molecule type" value="Genomic_DNA"/>
</dbReference>
<sequence length="269" mass="30487">MSEVSFKSSGSQELEAYLLLAKSAKGAACVQLIKEVLAAPNVYVFSEVLKMPNVSALSEQPETAQYFSLLKLFSYGTYKDYKEHASNLPELTEPQLKKLKLLSLVSLAGEKHVLDYNDLIHYLDIGNVRELEDLIIDAIYKGLIKAKLDQQKKQVEIEYTMGRDLRPGQLDQMLEILTSWSSSSSDILRSIDDKIAQIRDASKASIRAQEEHENKVERITSDIKNSSRSNKASEAPDNRMAVDQFKSAEYSEEISRNRLSKRRFFAGRR</sequence>
<feature type="region of interest" description="Disordered" evidence="3">
    <location>
        <begin position="206"/>
        <end position="244"/>
    </location>
</feature>
<dbReference type="SMART" id="SM00088">
    <property type="entry name" value="PINT"/>
    <property type="match status" value="1"/>
</dbReference>
<evidence type="ECO:0000259" key="4">
    <source>
        <dbReference type="PROSITE" id="PS50250"/>
    </source>
</evidence>
<evidence type="ECO:0000256" key="2">
    <source>
        <dbReference type="ARBA" id="ARBA00022790"/>
    </source>
</evidence>
<evidence type="ECO:0000313" key="6">
    <source>
        <dbReference type="Proteomes" id="UP001479436"/>
    </source>
</evidence>
<feature type="compositionally biased region" description="Basic and acidic residues" evidence="3">
    <location>
        <begin position="206"/>
        <end position="221"/>
    </location>
</feature>
<evidence type="ECO:0000256" key="3">
    <source>
        <dbReference type="SAM" id="MobiDB-lite"/>
    </source>
</evidence>
<dbReference type="Pfam" id="PF22061">
    <property type="entry name" value="CSN7_HB_subdom"/>
    <property type="match status" value="1"/>
</dbReference>
<dbReference type="Proteomes" id="UP001479436">
    <property type="component" value="Unassembled WGS sequence"/>
</dbReference>
<proteinExistence type="inferred from homology"/>
<evidence type="ECO:0000313" key="5">
    <source>
        <dbReference type="EMBL" id="KAK9703474.1"/>
    </source>
</evidence>
<dbReference type="InterPro" id="IPR045237">
    <property type="entry name" value="COPS7/eIF3m"/>
</dbReference>
<protein>
    <recommendedName>
        <fullName evidence="4">PCI domain-containing protein</fullName>
    </recommendedName>
</protein>